<proteinExistence type="predicted"/>
<accession>A0AAU7FAU1</accession>
<evidence type="ECO:0000313" key="1">
    <source>
        <dbReference type="EMBL" id="XBM00916.1"/>
    </source>
</evidence>
<sequence>MPNSEPYRIHAAWLGFAYLCPLSISQQFAADGDTKSPNLPHHLLQLTLNQQHLAKLQSLKASSIAPLDIKTNSLAQNEIYGTAFANSALLHHRSSTY</sequence>
<dbReference type="KEGG" id="cmav:ABHF33_01125"/>
<organism evidence="1">
    <name type="scientific">Chitinibacter mangrovi</name>
    <dbReference type="NCBI Taxonomy" id="3153927"/>
    <lineage>
        <taxon>Bacteria</taxon>
        <taxon>Pseudomonadati</taxon>
        <taxon>Pseudomonadota</taxon>
        <taxon>Betaproteobacteria</taxon>
        <taxon>Neisseriales</taxon>
        <taxon>Chitinibacteraceae</taxon>
        <taxon>Chitinibacter</taxon>
    </lineage>
</organism>
<dbReference type="EMBL" id="CP157355">
    <property type="protein sequence ID" value="XBM00916.1"/>
    <property type="molecule type" value="Genomic_DNA"/>
</dbReference>
<protein>
    <submittedName>
        <fullName evidence="1">Uncharacterized protein</fullName>
    </submittedName>
</protein>
<name>A0AAU7FAU1_9NEIS</name>
<dbReference type="RefSeq" id="WP_348945243.1">
    <property type="nucleotide sequence ID" value="NZ_CP157355.1"/>
</dbReference>
<dbReference type="AlphaFoldDB" id="A0AAU7FAU1"/>
<reference evidence="1" key="1">
    <citation type="submission" date="2024-05" db="EMBL/GenBank/DDBJ databases">
        <authorList>
            <person name="Yang L."/>
            <person name="Pan L."/>
        </authorList>
    </citation>
    <scope>NUCLEOTIDE SEQUENCE</scope>
    <source>
        <strain evidence="1">FCG-7</strain>
    </source>
</reference>
<gene>
    <name evidence="1" type="ORF">ABHF33_01125</name>
</gene>